<organism evidence="1 2">
    <name type="scientific">[Candida] subhashii</name>
    <dbReference type="NCBI Taxonomy" id="561895"/>
    <lineage>
        <taxon>Eukaryota</taxon>
        <taxon>Fungi</taxon>
        <taxon>Dikarya</taxon>
        <taxon>Ascomycota</taxon>
        <taxon>Saccharomycotina</taxon>
        <taxon>Pichiomycetes</taxon>
        <taxon>Debaryomycetaceae</taxon>
        <taxon>Spathaspora</taxon>
    </lineage>
</organism>
<protein>
    <recommendedName>
        <fullName evidence="3">F-box domain-containing protein</fullName>
    </recommendedName>
</protein>
<dbReference type="RefSeq" id="XP_049266444.1">
    <property type="nucleotide sequence ID" value="XM_049406108.1"/>
</dbReference>
<reference evidence="1 2" key="1">
    <citation type="journal article" date="2021" name="DNA Res.">
        <title>Genome analysis of Candida subhashii reveals its hybrid nature and dual mitochondrial genome conformations.</title>
        <authorList>
            <person name="Mixao V."/>
            <person name="Hegedusova E."/>
            <person name="Saus E."/>
            <person name="Pryszcz L.P."/>
            <person name="Cillingova A."/>
            <person name="Nosek J."/>
            <person name="Gabaldon T."/>
        </authorList>
    </citation>
    <scope>NUCLEOTIDE SEQUENCE [LARGE SCALE GENOMIC DNA]</scope>
    <source>
        <strain evidence="1 2">CBS 10753</strain>
    </source>
</reference>
<accession>A0A8J5UUZ9</accession>
<evidence type="ECO:0000313" key="1">
    <source>
        <dbReference type="EMBL" id="KAG7666212.1"/>
    </source>
</evidence>
<name>A0A8J5UUZ9_9ASCO</name>
<keyword evidence="2" id="KW-1185">Reference proteome</keyword>
<dbReference type="GeneID" id="73467035"/>
<proteinExistence type="predicted"/>
<dbReference type="Proteomes" id="UP000694255">
    <property type="component" value="Unassembled WGS sequence"/>
</dbReference>
<dbReference type="EMBL" id="JAGSYN010000030">
    <property type="protein sequence ID" value="KAG7666212.1"/>
    <property type="molecule type" value="Genomic_DNA"/>
</dbReference>
<evidence type="ECO:0008006" key="3">
    <source>
        <dbReference type="Google" id="ProtNLM"/>
    </source>
</evidence>
<dbReference type="AlphaFoldDB" id="A0A8J5UUZ9"/>
<comment type="caution">
    <text evidence="1">The sequence shown here is derived from an EMBL/GenBank/DDBJ whole genome shotgun (WGS) entry which is preliminary data.</text>
</comment>
<evidence type="ECO:0000313" key="2">
    <source>
        <dbReference type="Proteomes" id="UP000694255"/>
    </source>
</evidence>
<gene>
    <name evidence="1" type="ORF">J8A68_000234</name>
</gene>
<sequence length="548" mass="64372">MPQPPQSLIELPNDILDIIISQSSSDLSSLSSVCKSLKHLINPILYKHILIYDDDHSFMKINNDSNIQSFIHISKLSQFINSLTISNFKLIQSIHIHCHSNFAQFDYYQLYHILNSFWNLTNHSIEFINFDVDNIRKFQSINQYLHNKNCTDIIEENDEELAWTNVPTNNKLVNLKNWSILNIQELHNLPYNPNLNNLDLFIERNSHGSGCCIPASSNLSLNFQLIRSLHLNTTISTSIFNQLSVKCTSLENLSVSYSHSFNQPPLSMESLANKIDFNNLKQLELKLNCLRHDCNCINQFYHDLSLVVDPYKSKLSKLSIINYKAKNSTNNLQQYNYLICHQLNDLFEKFTKIEYLYFNINEFLKIDQLKIDWNKFLKSIEKLNYLNDLIMVDFFNWWLPSMSQSISQNNDNNQSSLQLLLNSCHCSNCNKIRFKFISMSEYDAENNYTHNFNKFNYEEDKDIDNQSINKIIMNKSNSKFLNFIYNQFKSQFNEPLIYGLMIDYFKENRGLFQQDFQQLFKHNCLNGLSNQSHQNNNQLRINFGGIIV</sequence>
<dbReference type="OrthoDB" id="2564148at2759"/>